<dbReference type="AlphaFoldDB" id="A0A6J6HK33"/>
<dbReference type="EMBL" id="CAFBMO010000006">
    <property type="protein sequence ID" value="CAB4897293.1"/>
    <property type="molecule type" value="Genomic_DNA"/>
</dbReference>
<sequence length="90" mass="10191">MSQWTFLTNHAHVLIHLTGNPGSRIRDIAMAVGITERSVQGILHDLEEVGYVTTSKVGRRNTYKVQPDLRFRHPAEANHKIGELLRIFSS</sequence>
<dbReference type="EMBL" id="CAEZVB010000001">
    <property type="protein sequence ID" value="CAB4611384.1"/>
    <property type="molecule type" value="Genomic_DNA"/>
</dbReference>
<evidence type="ECO:0000313" key="2">
    <source>
        <dbReference type="EMBL" id="CAB4611384.1"/>
    </source>
</evidence>
<name>A0A6J6HK33_9ZZZZ</name>
<dbReference type="GO" id="GO:0003700">
    <property type="term" value="F:DNA-binding transcription factor activity"/>
    <property type="evidence" value="ECO:0007669"/>
    <property type="project" value="InterPro"/>
</dbReference>
<gene>
    <name evidence="2" type="ORF">UFOPK1908_00060</name>
    <name evidence="3" type="ORF">UFOPK3576_00264</name>
</gene>
<evidence type="ECO:0000313" key="3">
    <source>
        <dbReference type="EMBL" id="CAB4897293.1"/>
    </source>
</evidence>
<accession>A0A6J6HK33</accession>
<protein>
    <submittedName>
        <fullName evidence="2">Unannotated protein</fullName>
    </submittedName>
</protein>
<dbReference type="SUPFAM" id="SSF46785">
    <property type="entry name" value="Winged helix' DNA-binding domain"/>
    <property type="match status" value="1"/>
</dbReference>
<proteinExistence type="predicted"/>
<dbReference type="InterPro" id="IPR036390">
    <property type="entry name" value="WH_DNA-bd_sf"/>
</dbReference>
<dbReference type="Pfam" id="PF12802">
    <property type="entry name" value="MarR_2"/>
    <property type="match status" value="1"/>
</dbReference>
<feature type="domain" description="HTH marR-type" evidence="1">
    <location>
        <begin position="9"/>
        <end position="60"/>
    </location>
</feature>
<evidence type="ECO:0000259" key="1">
    <source>
        <dbReference type="Pfam" id="PF12802"/>
    </source>
</evidence>
<dbReference type="InterPro" id="IPR036388">
    <property type="entry name" value="WH-like_DNA-bd_sf"/>
</dbReference>
<organism evidence="2">
    <name type="scientific">freshwater metagenome</name>
    <dbReference type="NCBI Taxonomy" id="449393"/>
    <lineage>
        <taxon>unclassified sequences</taxon>
        <taxon>metagenomes</taxon>
        <taxon>ecological metagenomes</taxon>
    </lineage>
</organism>
<reference evidence="2" key="1">
    <citation type="submission" date="2020-05" db="EMBL/GenBank/DDBJ databases">
        <authorList>
            <person name="Chiriac C."/>
            <person name="Salcher M."/>
            <person name="Ghai R."/>
            <person name="Kavagutti S V."/>
        </authorList>
    </citation>
    <scope>NUCLEOTIDE SEQUENCE</scope>
</reference>
<dbReference type="InterPro" id="IPR000835">
    <property type="entry name" value="HTH_MarR-typ"/>
</dbReference>
<dbReference type="Gene3D" id="1.10.10.10">
    <property type="entry name" value="Winged helix-like DNA-binding domain superfamily/Winged helix DNA-binding domain"/>
    <property type="match status" value="1"/>
</dbReference>